<feature type="chain" id="PRO_5009310423" evidence="10">
    <location>
        <begin position="19"/>
        <end position="257"/>
    </location>
</feature>
<keyword evidence="2" id="KW-0479">Metal-binding</keyword>
<keyword evidence="5" id="KW-0805">Transcription regulation</keyword>
<feature type="region of interest" description="Disordered" evidence="9">
    <location>
        <begin position="51"/>
        <end position="74"/>
    </location>
</feature>
<evidence type="ECO:0000259" key="11">
    <source>
        <dbReference type="PROSITE" id="PS50157"/>
    </source>
</evidence>
<keyword evidence="7" id="KW-0539">Nucleus</keyword>
<dbReference type="PROSITE" id="PS50157">
    <property type="entry name" value="ZINC_FINGER_C2H2_2"/>
    <property type="match status" value="2"/>
</dbReference>
<keyword evidence="12" id="KW-1185">Reference proteome</keyword>
<protein>
    <submittedName>
        <fullName evidence="13">C2H2-type domain-containing protein</fullName>
    </submittedName>
</protein>
<keyword evidence="6" id="KW-0804">Transcription</keyword>
<organism evidence="12 13">
    <name type="scientific">Loa loa</name>
    <name type="common">Eye worm</name>
    <name type="synonym">Filaria loa</name>
    <dbReference type="NCBI Taxonomy" id="7209"/>
    <lineage>
        <taxon>Eukaryota</taxon>
        <taxon>Metazoa</taxon>
        <taxon>Ecdysozoa</taxon>
        <taxon>Nematoda</taxon>
        <taxon>Chromadorea</taxon>
        <taxon>Rhabditida</taxon>
        <taxon>Spirurina</taxon>
        <taxon>Spiruromorpha</taxon>
        <taxon>Filarioidea</taxon>
        <taxon>Onchocercidae</taxon>
        <taxon>Loa</taxon>
    </lineage>
</organism>
<evidence type="ECO:0000256" key="8">
    <source>
        <dbReference type="PROSITE-ProRule" id="PRU00042"/>
    </source>
</evidence>
<feature type="domain" description="C2H2-type" evidence="11">
    <location>
        <begin position="84"/>
        <end position="116"/>
    </location>
</feature>
<dbReference type="Gene3D" id="3.30.160.60">
    <property type="entry name" value="Classic Zinc Finger"/>
    <property type="match status" value="1"/>
</dbReference>
<evidence type="ECO:0000256" key="6">
    <source>
        <dbReference type="ARBA" id="ARBA00023163"/>
    </source>
</evidence>
<dbReference type="PANTHER" id="PTHR46179:SF13">
    <property type="entry name" value="C2H2-TYPE DOMAIN-CONTAINING PROTEIN"/>
    <property type="match status" value="1"/>
</dbReference>
<dbReference type="GO" id="GO:0005634">
    <property type="term" value="C:nucleus"/>
    <property type="evidence" value="ECO:0007669"/>
    <property type="project" value="UniProtKB-SubCell"/>
</dbReference>
<evidence type="ECO:0000313" key="13">
    <source>
        <dbReference type="WBParaSite" id="EN70_8888"/>
    </source>
</evidence>
<reference evidence="12" key="1">
    <citation type="submission" date="2012-04" db="EMBL/GenBank/DDBJ databases">
        <title>The Genome Sequence of Loa loa.</title>
        <authorList>
            <consortium name="The Broad Institute Genome Sequencing Platform"/>
            <consortium name="Broad Institute Genome Sequencing Center for Infectious Disease"/>
            <person name="Nutman T.B."/>
            <person name="Fink D.L."/>
            <person name="Russ C."/>
            <person name="Young S."/>
            <person name="Zeng Q."/>
            <person name="Gargeya S."/>
            <person name="Alvarado L."/>
            <person name="Berlin A."/>
            <person name="Chapman S.B."/>
            <person name="Chen Z."/>
            <person name="Freedman E."/>
            <person name="Gellesch M."/>
            <person name="Goldberg J."/>
            <person name="Griggs A."/>
            <person name="Gujja S."/>
            <person name="Heilman E.R."/>
            <person name="Heiman D."/>
            <person name="Howarth C."/>
            <person name="Mehta T."/>
            <person name="Neiman D."/>
            <person name="Pearson M."/>
            <person name="Roberts A."/>
            <person name="Saif S."/>
            <person name="Shea T."/>
            <person name="Shenoy N."/>
            <person name="Sisk P."/>
            <person name="Stolte C."/>
            <person name="Sykes S."/>
            <person name="White J."/>
            <person name="Yandava C."/>
            <person name="Haas B."/>
            <person name="Henn M.R."/>
            <person name="Nusbaum C."/>
            <person name="Birren B."/>
        </authorList>
    </citation>
    <scope>NUCLEOTIDE SEQUENCE [LARGE SCALE GENOMIC DNA]</scope>
</reference>
<name>A0A1I7W2C0_LOALO</name>
<evidence type="ECO:0000256" key="1">
    <source>
        <dbReference type="ARBA" id="ARBA00004123"/>
    </source>
</evidence>
<dbReference type="WBParaSite" id="EN70_8888">
    <property type="protein sequence ID" value="EN70_8888"/>
    <property type="gene ID" value="EN70_8888"/>
</dbReference>
<evidence type="ECO:0000256" key="10">
    <source>
        <dbReference type="SAM" id="SignalP"/>
    </source>
</evidence>
<evidence type="ECO:0000313" key="12">
    <source>
        <dbReference type="Proteomes" id="UP000095285"/>
    </source>
</evidence>
<accession>A0A1I7W2C0</accession>
<dbReference type="AlphaFoldDB" id="A0A1I7W2C0"/>
<dbReference type="GO" id="GO:0006357">
    <property type="term" value="P:regulation of transcription by RNA polymerase II"/>
    <property type="evidence" value="ECO:0007669"/>
    <property type="project" value="TreeGrafter"/>
</dbReference>
<feature type="domain" description="C2H2-type" evidence="11">
    <location>
        <begin position="145"/>
        <end position="176"/>
    </location>
</feature>
<evidence type="ECO:0000256" key="5">
    <source>
        <dbReference type="ARBA" id="ARBA00023015"/>
    </source>
</evidence>
<dbReference type="PROSITE" id="PS00028">
    <property type="entry name" value="ZINC_FINGER_C2H2_1"/>
    <property type="match status" value="1"/>
</dbReference>
<dbReference type="PANTHER" id="PTHR46179">
    <property type="entry name" value="ZINC FINGER PROTEIN"/>
    <property type="match status" value="1"/>
</dbReference>
<dbReference type="GO" id="GO:0008270">
    <property type="term" value="F:zinc ion binding"/>
    <property type="evidence" value="ECO:0007669"/>
    <property type="project" value="UniProtKB-KW"/>
</dbReference>
<evidence type="ECO:0000256" key="9">
    <source>
        <dbReference type="SAM" id="MobiDB-lite"/>
    </source>
</evidence>
<dbReference type="SMART" id="SM00355">
    <property type="entry name" value="ZnF_C2H2"/>
    <property type="match status" value="4"/>
</dbReference>
<evidence type="ECO:0000256" key="4">
    <source>
        <dbReference type="ARBA" id="ARBA00022833"/>
    </source>
</evidence>
<comment type="subcellular location">
    <subcellularLocation>
        <location evidence="1">Nucleus</location>
    </subcellularLocation>
</comment>
<feature type="signal peptide" evidence="10">
    <location>
        <begin position="1"/>
        <end position="18"/>
    </location>
</feature>
<evidence type="ECO:0000256" key="7">
    <source>
        <dbReference type="ARBA" id="ARBA00023242"/>
    </source>
</evidence>
<keyword evidence="3 8" id="KW-0863">Zinc-finger</keyword>
<sequence length="257" mass="29775">MAYIIWFNLLLCIASVQNIPDLKKHKCLHINCNETTWDKTKCLEHLQKHNEPSPVHYKQPGSGKEFRNHTSSFSGQKEVDQPKFICEKCGFFFSQMGSLRRHKKQSCRASHVKMYECPHSDCNATMHGKREYYEHFQTHPKPFRYQCKHPGCGKEFEKSTTFSKHKKFCRHKPQSQAEDNPQLEHTLADTRNHHIAGQSSVGQQDRSSDEYLLERMNAFDDPDDSIFDGLNIDDVAVDVEDINIDDGDIFDGVVINE</sequence>
<dbReference type="InterPro" id="IPR051061">
    <property type="entry name" value="Zinc_finger_trans_reg"/>
</dbReference>
<evidence type="ECO:0000256" key="2">
    <source>
        <dbReference type="ARBA" id="ARBA00022723"/>
    </source>
</evidence>
<dbReference type="InterPro" id="IPR013087">
    <property type="entry name" value="Znf_C2H2_type"/>
</dbReference>
<reference evidence="13" key="2">
    <citation type="submission" date="2016-11" db="UniProtKB">
        <authorList>
            <consortium name="WormBaseParasite"/>
        </authorList>
    </citation>
    <scope>IDENTIFICATION</scope>
</reference>
<evidence type="ECO:0000256" key="3">
    <source>
        <dbReference type="ARBA" id="ARBA00022771"/>
    </source>
</evidence>
<keyword evidence="4" id="KW-0862">Zinc</keyword>
<dbReference type="Proteomes" id="UP000095285">
    <property type="component" value="Unassembled WGS sequence"/>
</dbReference>
<proteinExistence type="predicted"/>
<keyword evidence="10" id="KW-0732">Signal</keyword>